<dbReference type="GO" id="GO:0005737">
    <property type="term" value="C:cytoplasm"/>
    <property type="evidence" value="ECO:0007669"/>
    <property type="project" value="TreeGrafter"/>
</dbReference>
<dbReference type="InterPro" id="IPR002205">
    <property type="entry name" value="Topo_IIA_dom_A"/>
</dbReference>
<protein>
    <recommendedName>
        <fullName evidence="3">DNA topoisomerase (ATP-hydrolyzing)</fullName>
        <ecNumber evidence="3">5.6.2.2</ecNumber>
    </recommendedName>
</protein>
<proteinExistence type="inferred from homology"/>
<comment type="similarity">
    <text evidence="2">Belongs to the type II topoisomerase GyrA/ParC subunit family.</text>
</comment>
<evidence type="ECO:0000256" key="3">
    <source>
        <dbReference type="ARBA" id="ARBA00012895"/>
    </source>
</evidence>
<sequence length="259" mass="29959">FDKSPVTELPYQTNKAALVEKIANLVTNKKIGGISELRDESDRQGMRIVIELRREAQPKQVLNNLYKHTAMQSAFFVNMLALVDGQPRVISLKEALQYYINFRREVITRRSRFELKGAKARAHILEGLKIALDQIDKVITTIRKSETAEKARQSLMTDFDLSQAQAQAILDMQLRRLANLERRKILDEYTEVLKNISYLEDLLANPRRVLLLIRDDVKELQSKYGDPRRTEISEQGEVEFREEDLVPHQRVVVTLSNRG</sequence>
<dbReference type="AlphaFoldDB" id="X1PR74"/>
<dbReference type="Gene3D" id="3.30.1360.40">
    <property type="match status" value="1"/>
</dbReference>
<dbReference type="FunFam" id="1.10.268.10:FF:000001">
    <property type="entry name" value="DNA gyrase subunit A"/>
    <property type="match status" value="1"/>
</dbReference>
<keyword evidence="5" id="KW-0238">DNA-binding</keyword>
<evidence type="ECO:0000256" key="5">
    <source>
        <dbReference type="ARBA" id="ARBA00023125"/>
    </source>
</evidence>
<evidence type="ECO:0000256" key="6">
    <source>
        <dbReference type="ARBA" id="ARBA00023235"/>
    </source>
</evidence>
<dbReference type="Gene3D" id="1.10.268.10">
    <property type="entry name" value="Topoisomerase, domain 3"/>
    <property type="match status" value="1"/>
</dbReference>
<dbReference type="PROSITE" id="PS52040">
    <property type="entry name" value="TOPO_IIA"/>
    <property type="match status" value="1"/>
</dbReference>
<dbReference type="EC" id="5.6.2.2" evidence="3"/>
<feature type="domain" description="Topo IIA-type catalytic" evidence="7">
    <location>
        <begin position="1"/>
        <end position="245"/>
    </location>
</feature>
<dbReference type="EMBL" id="BARV01028361">
    <property type="protein sequence ID" value="GAI33409.1"/>
    <property type="molecule type" value="Genomic_DNA"/>
</dbReference>
<organism evidence="8">
    <name type="scientific">marine sediment metagenome</name>
    <dbReference type="NCBI Taxonomy" id="412755"/>
    <lineage>
        <taxon>unclassified sequences</taxon>
        <taxon>metagenomes</taxon>
        <taxon>ecological metagenomes</taxon>
    </lineage>
</organism>
<dbReference type="InterPro" id="IPR013760">
    <property type="entry name" value="Topo_IIA-like_dom_sf"/>
</dbReference>
<evidence type="ECO:0000256" key="1">
    <source>
        <dbReference type="ARBA" id="ARBA00000185"/>
    </source>
</evidence>
<reference evidence="8" key="1">
    <citation type="journal article" date="2014" name="Front. Microbiol.">
        <title>High frequency of phylogenetically diverse reductive dehalogenase-homologous genes in deep subseafloor sedimentary metagenomes.</title>
        <authorList>
            <person name="Kawai M."/>
            <person name="Futagami T."/>
            <person name="Toyoda A."/>
            <person name="Takaki Y."/>
            <person name="Nishi S."/>
            <person name="Hori S."/>
            <person name="Arai W."/>
            <person name="Tsubouchi T."/>
            <person name="Morono Y."/>
            <person name="Uchiyama I."/>
            <person name="Ito T."/>
            <person name="Fujiyama A."/>
            <person name="Inagaki F."/>
            <person name="Takami H."/>
        </authorList>
    </citation>
    <scope>NUCLEOTIDE SEQUENCE</scope>
    <source>
        <strain evidence="8">Expedition CK06-06</strain>
    </source>
</reference>
<name>X1PR74_9ZZZZ</name>
<dbReference type="GO" id="GO:0003677">
    <property type="term" value="F:DNA binding"/>
    <property type="evidence" value="ECO:0007669"/>
    <property type="project" value="UniProtKB-KW"/>
</dbReference>
<dbReference type="GO" id="GO:0003918">
    <property type="term" value="F:DNA topoisomerase type II (double strand cut, ATP-hydrolyzing) activity"/>
    <property type="evidence" value="ECO:0007669"/>
    <property type="project" value="UniProtKB-EC"/>
</dbReference>
<dbReference type="GO" id="GO:0005524">
    <property type="term" value="F:ATP binding"/>
    <property type="evidence" value="ECO:0007669"/>
    <property type="project" value="InterPro"/>
</dbReference>
<dbReference type="SUPFAM" id="SSF56719">
    <property type="entry name" value="Type II DNA topoisomerase"/>
    <property type="match status" value="1"/>
</dbReference>
<comment type="catalytic activity">
    <reaction evidence="1">
        <text>ATP-dependent breakage, passage and rejoining of double-stranded DNA.</text>
        <dbReference type="EC" id="5.6.2.2"/>
    </reaction>
</comment>
<dbReference type="PANTHER" id="PTHR43493">
    <property type="entry name" value="DNA GYRASE/TOPOISOMERASE SUBUNIT A"/>
    <property type="match status" value="1"/>
</dbReference>
<dbReference type="InterPro" id="IPR013758">
    <property type="entry name" value="Topo_IIA_A/C_ab"/>
</dbReference>
<dbReference type="Gene3D" id="3.90.199.10">
    <property type="entry name" value="Topoisomerase II, domain 5"/>
    <property type="match status" value="1"/>
</dbReference>
<keyword evidence="6" id="KW-0413">Isomerase</keyword>
<evidence type="ECO:0000256" key="4">
    <source>
        <dbReference type="ARBA" id="ARBA00023029"/>
    </source>
</evidence>
<gene>
    <name evidence="8" type="ORF">S06H3_45429</name>
</gene>
<dbReference type="InterPro" id="IPR013757">
    <property type="entry name" value="Topo_IIA_A_a_sf"/>
</dbReference>
<evidence type="ECO:0000259" key="7">
    <source>
        <dbReference type="PROSITE" id="PS52040"/>
    </source>
</evidence>
<dbReference type="InterPro" id="IPR050220">
    <property type="entry name" value="Type_II_DNA_Topoisomerases"/>
</dbReference>
<comment type="caution">
    <text evidence="8">The sequence shown here is derived from an EMBL/GenBank/DDBJ whole genome shotgun (WGS) entry which is preliminary data.</text>
</comment>
<dbReference type="FunFam" id="3.30.1360.40:FF:000002">
    <property type="entry name" value="DNA gyrase subunit A"/>
    <property type="match status" value="1"/>
</dbReference>
<evidence type="ECO:0000313" key="8">
    <source>
        <dbReference type="EMBL" id="GAI33409.1"/>
    </source>
</evidence>
<dbReference type="GO" id="GO:0006265">
    <property type="term" value="P:DNA topological change"/>
    <property type="evidence" value="ECO:0007669"/>
    <property type="project" value="InterPro"/>
</dbReference>
<dbReference type="PANTHER" id="PTHR43493:SF5">
    <property type="entry name" value="DNA GYRASE SUBUNIT A, CHLOROPLASTIC_MITOCHONDRIAL"/>
    <property type="match status" value="1"/>
</dbReference>
<accession>X1PR74</accession>
<keyword evidence="4" id="KW-0799">Topoisomerase</keyword>
<dbReference type="GO" id="GO:0009330">
    <property type="term" value="C:DNA topoisomerase type II (double strand cut, ATP-hydrolyzing) complex"/>
    <property type="evidence" value="ECO:0007669"/>
    <property type="project" value="TreeGrafter"/>
</dbReference>
<feature type="non-terminal residue" evidence="8">
    <location>
        <position position="259"/>
    </location>
</feature>
<evidence type="ECO:0000256" key="2">
    <source>
        <dbReference type="ARBA" id="ARBA00008263"/>
    </source>
</evidence>
<feature type="non-terminal residue" evidence="8">
    <location>
        <position position="1"/>
    </location>
</feature>
<dbReference type="SMART" id="SM00434">
    <property type="entry name" value="TOP4c"/>
    <property type="match status" value="1"/>
</dbReference>
<dbReference type="Pfam" id="PF00521">
    <property type="entry name" value="DNA_topoisoIV"/>
    <property type="match status" value="1"/>
</dbReference>